<accession>A0A7W4ULX2</accession>
<evidence type="ECO:0000313" key="3">
    <source>
        <dbReference type="Proteomes" id="UP000545286"/>
    </source>
</evidence>
<dbReference type="Pfam" id="PF09250">
    <property type="entry name" value="Prim-Pol"/>
    <property type="match status" value="1"/>
</dbReference>
<name>A0A7W4ULX2_9MICO</name>
<evidence type="ECO:0000259" key="1">
    <source>
        <dbReference type="Pfam" id="PF09250"/>
    </source>
</evidence>
<reference evidence="2 3" key="1">
    <citation type="submission" date="2020-08" db="EMBL/GenBank/DDBJ databases">
        <title>Sequencing the genomes of 1000 actinobacteria strains.</title>
        <authorList>
            <person name="Klenk H.-P."/>
        </authorList>
    </citation>
    <scope>NUCLEOTIDE SEQUENCE [LARGE SCALE GENOMIC DNA]</scope>
    <source>
        <strain evidence="2 3">DSM 20419</strain>
    </source>
</reference>
<gene>
    <name evidence="2" type="ORF">FHX72_000910</name>
</gene>
<feature type="domain" description="DNA primase/polymerase bifunctional N-terminal" evidence="1">
    <location>
        <begin position="58"/>
        <end position="180"/>
    </location>
</feature>
<organism evidence="2 3">
    <name type="scientific">Pseudoclavibacter helvolus</name>
    <dbReference type="NCBI Taxonomy" id="255205"/>
    <lineage>
        <taxon>Bacteria</taxon>
        <taxon>Bacillati</taxon>
        <taxon>Actinomycetota</taxon>
        <taxon>Actinomycetes</taxon>
        <taxon>Micrococcales</taxon>
        <taxon>Microbacteriaceae</taxon>
        <taxon>Pseudoclavibacter</taxon>
    </lineage>
</organism>
<dbReference type="AlphaFoldDB" id="A0A7W4ULX2"/>
<dbReference type="InterPro" id="IPR015330">
    <property type="entry name" value="DNA_primase/pol_bifunc_N"/>
</dbReference>
<protein>
    <submittedName>
        <fullName evidence="2">Primase-polymerase (Primpol)-like protein</fullName>
    </submittedName>
</protein>
<proteinExistence type="predicted"/>
<keyword evidence="3" id="KW-1185">Reference proteome</keyword>
<dbReference type="EMBL" id="JACHWJ010000001">
    <property type="protein sequence ID" value="MBB2956798.1"/>
    <property type="molecule type" value="Genomic_DNA"/>
</dbReference>
<evidence type="ECO:0000313" key="2">
    <source>
        <dbReference type="EMBL" id="MBB2956798.1"/>
    </source>
</evidence>
<dbReference type="Proteomes" id="UP000545286">
    <property type="component" value="Unassembled WGS sequence"/>
</dbReference>
<comment type="caution">
    <text evidence="2">The sequence shown here is derived from an EMBL/GenBank/DDBJ whole genome shotgun (WGS) entry which is preliminary data.</text>
</comment>
<dbReference type="RefSeq" id="WP_183623233.1">
    <property type="nucleotide sequence ID" value="NZ_JACHWJ010000001.1"/>
</dbReference>
<sequence>METKRCAECGTTMVTVRADAKFCTTKCRVYHHRNRAKLPAELTEQPRWVRWKPVLRRGKVTKVPLRLDGSAASSTDASTWSSHADAAGATTGSGVGFVLGLGIGCIDLDHCLDGDVVAPWAQRILDANPSTYVEVSVSGTGLHVFGLLEEAPGRKIRDGRNVEVYSRGRYIVVTGQRHGSAPRTLAPLVVPSK</sequence>